<proteinExistence type="predicted"/>
<name>A0A1B2DHM7_9BACL</name>
<organism evidence="2">
    <name type="scientific">Paenibacillus sp. BIHB 4019</name>
    <dbReference type="NCBI Taxonomy" id="1870819"/>
    <lineage>
        <taxon>Bacteria</taxon>
        <taxon>Bacillati</taxon>
        <taxon>Bacillota</taxon>
        <taxon>Bacilli</taxon>
        <taxon>Bacillales</taxon>
        <taxon>Paenibacillaceae</taxon>
        <taxon>Paenibacillus</taxon>
    </lineage>
</organism>
<gene>
    <name evidence="2" type="ORF">BBD42_12560</name>
</gene>
<protein>
    <recommendedName>
        <fullName evidence="1">SLH domain-containing protein</fullName>
    </recommendedName>
</protein>
<dbReference type="InterPro" id="IPR001119">
    <property type="entry name" value="SLH_dom"/>
</dbReference>
<feature type="domain" description="SLH" evidence="1">
    <location>
        <begin position="2"/>
        <end position="65"/>
    </location>
</feature>
<dbReference type="Pfam" id="PF00395">
    <property type="entry name" value="SLH"/>
    <property type="match status" value="1"/>
</dbReference>
<dbReference type="EMBL" id="CP016808">
    <property type="protein sequence ID" value="ANY67203.1"/>
    <property type="molecule type" value="Genomic_DNA"/>
</dbReference>
<evidence type="ECO:0000313" key="2">
    <source>
        <dbReference type="EMBL" id="ANY67203.1"/>
    </source>
</evidence>
<reference evidence="2" key="1">
    <citation type="submission" date="2016-08" db="EMBL/GenBank/DDBJ databases">
        <title>Complete Genome Seqeunce of Paenibacillus sp. BIHB 4019 from tea rhizoplane.</title>
        <authorList>
            <person name="Thakur R."/>
            <person name="Swarnkar M.K."/>
            <person name="Gulati A."/>
        </authorList>
    </citation>
    <scope>NUCLEOTIDE SEQUENCE [LARGE SCALE GENOMIC DNA]</scope>
    <source>
        <strain evidence="2">BIHB4019</strain>
    </source>
</reference>
<sequence length="364" mass="40917">MTAYAESYEPTGHWADTLFQWASQENIIGGYSDGSFQPDRLISEAEFLVVLYRAFDVQLDKRDTDGKINNRISTVYQLAKSWNHPIQGYTKPALRSVPITQGQTAAIIAAARGVHYEGNDNIIYLLGNGMGSSPDATLSTFKSDANLTRAEAIQWIRQLTVAGMLDIKKRPKALSDIGKLPNLATAPKPLPLFSTQPVTREDFDIIGNNPAMGVKLWESKQAIDSRFGESYQAGMIKRNQYSTFTVHYNKAGQVDSWDIASDEDHLEASKLFSTYKGIVLEKSTITDVLQQYGTAGYLKTGSAYYFYEEAEDGSYRQLDPLFNLTQIKNEKKTYSISFSFNEETSKVDFIMVNWLPYIMGHDYN</sequence>
<dbReference type="AlphaFoldDB" id="A0A1B2DHM7"/>
<accession>A0A1B2DHM7</accession>
<evidence type="ECO:0000259" key="1">
    <source>
        <dbReference type="PROSITE" id="PS51272"/>
    </source>
</evidence>
<dbReference type="PROSITE" id="PS51272">
    <property type="entry name" value="SLH"/>
    <property type="match status" value="1"/>
</dbReference>